<dbReference type="AlphaFoldDB" id="D8P8V1"/>
<sequence>MQTPPPALRDDLQVLQMVAKTGLR</sequence>
<dbReference type="Proteomes" id="UP000001660">
    <property type="component" value="Chromosome"/>
</dbReference>
<dbReference type="STRING" id="330214.NIDE4270"/>
<dbReference type="HOGENOM" id="CLU_3420882_0_0_0"/>
<gene>
    <name evidence="1" type="ORF">NIDE4270</name>
</gene>
<evidence type="ECO:0000313" key="2">
    <source>
        <dbReference type="Proteomes" id="UP000001660"/>
    </source>
</evidence>
<evidence type="ECO:0000313" key="1">
    <source>
        <dbReference type="EMBL" id="CBK43933.1"/>
    </source>
</evidence>
<organism evidence="1 2">
    <name type="scientific">Nitrospira defluvii</name>
    <dbReference type="NCBI Taxonomy" id="330214"/>
    <lineage>
        <taxon>Bacteria</taxon>
        <taxon>Pseudomonadati</taxon>
        <taxon>Nitrospirota</taxon>
        <taxon>Nitrospiria</taxon>
        <taxon>Nitrospirales</taxon>
        <taxon>Nitrospiraceae</taxon>
        <taxon>Nitrospira</taxon>
    </lineage>
</organism>
<keyword evidence="2" id="KW-1185">Reference proteome</keyword>
<proteinExistence type="predicted"/>
<dbReference type="KEGG" id="nde:NIDE4270"/>
<accession>D8P8V1</accession>
<protein>
    <submittedName>
        <fullName evidence="1">Uncharacterized protein</fullName>
    </submittedName>
</protein>
<dbReference type="EMBL" id="FP929003">
    <property type="protein sequence ID" value="CBK43933.1"/>
    <property type="molecule type" value="Genomic_DNA"/>
</dbReference>
<reference evidence="1 2" key="1">
    <citation type="journal article" date="2010" name="Proc. Natl. Acad. Sci. U.S.A.">
        <title>A Nitrospira metagenome illuminates the physiology and evolution of globally important nitrite-oxidizing bacteria.</title>
        <authorList>
            <person name="Lucker S."/>
            <person name="Wagner M."/>
            <person name="Maixner F."/>
            <person name="Pelletier E."/>
            <person name="Koch H."/>
            <person name="Vacherie B."/>
            <person name="Rattei T."/>
            <person name="Sinninghe Damste J."/>
            <person name="Spieck E."/>
            <person name="Le Paslier D."/>
            <person name="Daims H."/>
        </authorList>
    </citation>
    <scope>NUCLEOTIDE SEQUENCE [LARGE SCALE GENOMIC DNA]</scope>
</reference>
<name>D8P8V1_9BACT</name>